<protein>
    <submittedName>
        <fullName evidence="1">Uncharacterized protein</fullName>
    </submittedName>
</protein>
<reference evidence="1" key="1">
    <citation type="journal article" date="2018" name="Nat. Plants">
        <title>Whole-genome landscape of Medicago truncatula symbiotic genes.</title>
        <authorList>
            <person name="Pecrix Y."/>
            <person name="Gamas P."/>
            <person name="Carrere S."/>
        </authorList>
    </citation>
    <scope>NUCLEOTIDE SEQUENCE</scope>
    <source>
        <tissue evidence="1">Leaves</tissue>
    </source>
</reference>
<dbReference type="EMBL" id="PSQE01000007">
    <property type="protein sequence ID" value="RHN44082.1"/>
    <property type="molecule type" value="Genomic_DNA"/>
</dbReference>
<accession>A0A396GSI6</accession>
<sequence length="53" mass="6142">MCARVRTRVCVYKATPFIWPHTFTMMFTCKLMFITSITVTGPTHQSLLILSLF</sequence>
<dbReference type="AlphaFoldDB" id="A0A396GSI6"/>
<evidence type="ECO:0000313" key="1">
    <source>
        <dbReference type="EMBL" id="RHN44082.1"/>
    </source>
</evidence>
<dbReference type="Proteomes" id="UP000265566">
    <property type="component" value="Chromosome 7"/>
</dbReference>
<dbReference type="Gramene" id="rna38140">
    <property type="protein sequence ID" value="RHN44082.1"/>
    <property type="gene ID" value="gene38140"/>
</dbReference>
<name>A0A396GSI6_MEDTR</name>
<comment type="caution">
    <text evidence="1">The sequence shown here is derived from an EMBL/GenBank/DDBJ whole genome shotgun (WGS) entry which is preliminary data.</text>
</comment>
<proteinExistence type="predicted"/>
<gene>
    <name evidence="1" type="ORF">MtrunA17_Chr7g0215481</name>
</gene>
<organism evidence="1">
    <name type="scientific">Medicago truncatula</name>
    <name type="common">Barrel medic</name>
    <name type="synonym">Medicago tribuloides</name>
    <dbReference type="NCBI Taxonomy" id="3880"/>
    <lineage>
        <taxon>Eukaryota</taxon>
        <taxon>Viridiplantae</taxon>
        <taxon>Streptophyta</taxon>
        <taxon>Embryophyta</taxon>
        <taxon>Tracheophyta</taxon>
        <taxon>Spermatophyta</taxon>
        <taxon>Magnoliopsida</taxon>
        <taxon>eudicotyledons</taxon>
        <taxon>Gunneridae</taxon>
        <taxon>Pentapetalae</taxon>
        <taxon>rosids</taxon>
        <taxon>fabids</taxon>
        <taxon>Fabales</taxon>
        <taxon>Fabaceae</taxon>
        <taxon>Papilionoideae</taxon>
        <taxon>50 kb inversion clade</taxon>
        <taxon>NPAAA clade</taxon>
        <taxon>Hologalegina</taxon>
        <taxon>IRL clade</taxon>
        <taxon>Trifolieae</taxon>
        <taxon>Medicago</taxon>
    </lineage>
</organism>